<feature type="transmembrane region" description="Helical" evidence="6">
    <location>
        <begin position="77"/>
        <end position="95"/>
    </location>
</feature>
<feature type="transmembrane region" description="Helical" evidence="6">
    <location>
        <begin position="364"/>
        <end position="384"/>
    </location>
</feature>
<dbReference type="Pfam" id="PF07690">
    <property type="entry name" value="MFS_1"/>
    <property type="match status" value="1"/>
</dbReference>
<keyword evidence="4 6" id="KW-1133">Transmembrane helix</keyword>
<evidence type="ECO:0000313" key="8">
    <source>
        <dbReference type="EMBL" id="SEP93370.1"/>
    </source>
</evidence>
<keyword evidence="5 6" id="KW-0472">Membrane</keyword>
<dbReference type="Gene3D" id="1.20.1250.20">
    <property type="entry name" value="MFS general substrate transporter like domains"/>
    <property type="match status" value="1"/>
</dbReference>
<proteinExistence type="predicted"/>
<keyword evidence="3 6" id="KW-0812">Transmembrane</keyword>
<sequence>MGRKTSRLWTSQFIVIVVMAFLFFLCLQLLTAGFPAYIMEIKKNPTQAGLMTTVFMGAAILTRPLIGYLIHKIDVKLMSIITLVLLVLTVGVSFGQTSVGLLLCLRALHGVAFGIITTILSTLATNIIPVKRLGEGIGYYGLATSVGTSVAPMFAISMLQLYSYNLLIILSIVMTIAALVLGFFVKTPKINASADTDKQISFKEYAFDKKALLPCILAMFFTTTLGGVISFLSGLGEEANIGASVSLFFLMMTVMMVVVRPFSGRLYDNLGHKIIIYPAAIAGIIGLFLLSITENTVTLLIAGVLYGFSYGIMTPTLQAIAVGFVEKEKQGTANAMFFSSMDLGIAVGSTGLGVLASLTSYHFIYGFSIISLLVLLLLYTFVFVRGENAKKVVETAL</sequence>
<protein>
    <submittedName>
        <fullName evidence="8">Predicted arabinose efflux permease, MFS family</fullName>
    </submittedName>
</protein>
<evidence type="ECO:0000256" key="5">
    <source>
        <dbReference type="ARBA" id="ARBA00023136"/>
    </source>
</evidence>
<feature type="transmembrane region" description="Helical" evidence="6">
    <location>
        <begin position="299"/>
        <end position="325"/>
    </location>
</feature>
<feature type="transmembrane region" description="Helical" evidence="6">
    <location>
        <begin position="107"/>
        <end position="125"/>
    </location>
</feature>
<feature type="transmembrane region" description="Helical" evidence="6">
    <location>
        <begin position="162"/>
        <end position="185"/>
    </location>
</feature>
<reference evidence="8 9" key="1">
    <citation type="submission" date="2016-10" db="EMBL/GenBank/DDBJ databases">
        <authorList>
            <person name="Varghese N."/>
            <person name="Submissions S."/>
        </authorList>
    </citation>
    <scope>NUCLEOTIDE SEQUENCE [LARGE SCALE GENOMIC DNA]</scope>
    <source>
        <strain evidence="8 9">CGMCC 1.7734</strain>
    </source>
</reference>
<feature type="transmembrane region" description="Helical" evidence="6">
    <location>
        <begin position="50"/>
        <end position="70"/>
    </location>
</feature>
<feature type="transmembrane region" description="Helical" evidence="6">
    <location>
        <begin position="137"/>
        <end position="156"/>
    </location>
</feature>
<dbReference type="PROSITE" id="PS50850">
    <property type="entry name" value="MFS"/>
    <property type="match status" value="1"/>
</dbReference>
<feature type="domain" description="Major facilitator superfamily (MFS) profile" evidence="7">
    <location>
        <begin position="12"/>
        <end position="389"/>
    </location>
</feature>
<dbReference type="PANTHER" id="PTHR23531">
    <property type="entry name" value="QUINOLENE RESISTANCE PROTEIN NORA"/>
    <property type="match status" value="1"/>
</dbReference>
<feature type="transmembrane region" description="Helical" evidence="6">
    <location>
        <begin position="274"/>
        <end position="293"/>
    </location>
</feature>
<dbReference type="InterPro" id="IPR036259">
    <property type="entry name" value="MFS_trans_sf"/>
</dbReference>
<dbReference type="SUPFAM" id="SSF103473">
    <property type="entry name" value="MFS general substrate transporter"/>
    <property type="match status" value="1"/>
</dbReference>
<evidence type="ECO:0000256" key="6">
    <source>
        <dbReference type="SAM" id="Phobius"/>
    </source>
</evidence>
<name>A0A1H9BWP9_9BACI</name>
<evidence type="ECO:0000256" key="4">
    <source>
        <dbReference type="ARBA" id="ARBA00022989"/>
    </source>
</evidence>
<dbReference type="InterPro" id="IPR052714">
    <property type="entry name" value="MFS_Exporter"/>
</dbReference>
<comment type="subcellular location">
    <subcellularLocation>
        <location evidence="1">Cell membrane</location>
        <topology evidence="1">Multi-pass membrane protein</topology>
    </subcellularLocation>
</comment>
<evidence type="ECO:0000256" key="1">
    <source>
        <dbReference type="ARBA" id="ARBA00004651"/>
    </source>
</evidence>
<evidence type="ECO:0000256" key="3">
    <source>
        <dbReference type="ARBA" id="ARBA00022692"/>
    </source>
</evidence>
<organism evidence="8 9">
    <name type="scientific">Virgibacillus subterraneus</name>
    <dbReference type="NCBI Taxonomy" id="621109"/>
    <lineage>
        <taxon>Bacteria</taxon>
        <taxon>Bacillati</taxon>
        <taxon>Bacillota</taxon>
        <taxon>Bacilli</taxon>
        <taxon>Bacillales</taxon>
        <taxon>Bacillaceae</taxon>
        <taxon>Virgibacillus</taxon>
    </lineage>
</organism>
<dbReference type="Proteomes" id="UP000198733">
    <property type="component" value="Unassembled WGS sequence"/>
</dbReference>
<dbReference type="InterPro" id="IPR020846">
    <property type="entry name" value="MFS_dom"/>
</dbReference>
<keyword evidence="9" id="KW-1185">Reference proteome</keyword>
<feature type="transmembrane region" description="Helical" evidence="6">
    <location>
        <begin position="211"/>
        <end position="235"/>
    </location>
</feature>
<comment type="caution">
    <text evidence="8">The sequence shown here is derived from an EMBL/GenBank/DDBJ whole genome shotgun (WGS) entry which is preliminary data.</text>
</comment>
<evidence type="ECO:0000313" key="9">
    <source>
        <dbReference type="Proteomes" id="UP000198733"/>
    </source>
</evidence>
<feature type="transmembrane region" description="Helical" evidence="6">
    <location>
        <begin position="241"/>
        <end position="262"/>
    </location>
</feature>
<gene>
    <name evidence="8" type="ORF">SAMN05216232_1365</name>
</gene>
<keyword evidence="2" id="KW-0813">Transport</keyword>
<dbReference type="RefSeq" id="WP_092503190.1">
    <property type="nucleotide sequence ID" value="NZ_FOEH01000001.1"/>
</dbReference>
<evidence type="ECO:0000259" key="7">
    <source>
        <dbReference type="PROSITE" id="PS50850"/>
    </source>
</evidence>
<feature type="transmembrane region" description="Helical" evidence="6">
    <location>
        <begin position="337"/>
        <end position="358"/>
    </location>
</feature>
<dbReference type="CDD" id="cd17489">
    <property type="entry name" value="MFS_YfcJ_like"/>
    <property type="match status" value="1"/>
</dbReference>
<evidence type="ECO:0000256" key="2">
    <source>
        <dbReference type="ARBA" id="ARBA00022448"/>
    </source>
</evidence>
<feature type="transmembrane region" description="Helical" evidence="6">
    <location>
        <begin position="12"/>
        <end position="38"/>
    </location>
</feature>
<dbReference type="EMBL" id="FOEH01000001">
    <property type="protein sequence ID" value="SEP93370.1"/>
    <property type="molecule type" value="Genomic_DNA"/>
</dbReference>
<dbReference type="PANTHER" id="PTHR23531:SF2">
    <property type="entry name" value="PERMEASE"/>
    <property type="match status" value="1"/>
</dbReference>
<dbReference type="InterPro" id="IPR011701">
    <property type="entry name" value="MFS"/>
</dbReference>
<accession>A0A1H9BWP9</accession>